<dbReference type="InterPro" id="IPR011990">
    <property type="entry name" value="TPR-like_helical_dom_sf"/>
</dbReference>
<dbReference type="InterPro" id="IPR002885">
    <property type="entry name" value="PPR_rpt"/>
</dbReference>
<dbReference type="Proteomes" id="UP000595197">
    <property type="component" value="Plasmid pTT6-1"/>
</dbReference>
<dbReference type="EMBL" id="CP067421">
    <property type="protein sequence ID" value="QQP92929.1"/>
    <property type="molecule type" value="Genomic_DNA"/>
</dbReference>
<proteinExistence type="predicted"/>
<dbReference type="NCBIfam" id="TIGR00756">
    <property type="entry name" value="PPR"/>
    <property type="match status" value="1"/>
</dbReference>
<evidence type="ECO:0000313" key="3">
    <source>
        <dbReference type="Proteomes" id="UP000595197"/>
    </source>
</evidence>
<keyword evidence="2" id="KW-0614">Plasmid</keyword>
<dbReference type="Pfam" id="PF13432">
    <property type="entry name" value="TPR_16"/>
    <property type="match status" value="1"/>
</dbReference>
<dbReference type="PANTHER" id="PTHR12558">
    <property type="entry name" value="CELL DIVISION CYCLE 16,23,27"/>
    <property type="match status" value="1"/>
</dbReference>
<keyword evidence="1" id="KW-0802">TPR repeat</keyword>
<evidence type="ECO:0000256" key="1">
    <source>
        <dbReference type="PROSITE-ProRule" id="PRU00339"/>
    </source>
</evidence>
<sequence>MEDKKRIAATIRNYLARERLSREQFAFKTKLGKSTVDKLLIGLFSDKTLSIVENHTKLSFRPAGEPDRHAAPAAGPAEATIHGKPSIAVLPFANMSCDPEQEYLADGITEDIITALARLRWLFVISRNSSFVYKGRPADVRQVARDLGVRYVLEGSVRTAGLRIRITGQLVDAETGKHIWAERYDRDLQDIFAVQDDITERVVAAVEPHLYAEEGFRVSSRAPESIDAWGLVVRAMGLINRVGRRQNEDAQALLRHAVAIEPGYARAHALLSWALWWAALCYWFPDAREGYRQAAGHAQDALSLDPSDPWARMVSGLCLSTAGQHERALGELRTALGLHPSFALGRTALGWALLRAGHFDEAIAETGRALRMSPLDGFSGLYTAIHGLALLGAQHFEEALPFLRASVSSFAEYSGHYNTLISCCGHLGLLDEAREFIEIRNRVGPPLCLSVLRRNLGKFAHRDVFIEGLRKAGVPE</sequence>
<feature type="repeat" description="TPR" evidence="1">
    <location>
        <begin position="343"/>
        <end position="376"/>
    </location>
</feature>
<dbReference type="SUPFAM" id="SSF48452">
    <property type="entry name" value="TPR-like"/>
    <property type="match status" value="1"/>
</dbReference>
<protein>
    <submittedName>
        <fullName evidence="2">Tetratricopeptide repeat protein</fullName>
    </submittedName>
</protein>
<organism evidence="2 3">
    <name type="scientific">Skermanella cutis</name>
    <dbReference type="NCBI Taxonomy" id="2775420"/>
    <lineage>
        <taxon>Bacteria</taxon>
        <taxon>Pseudomonadati</taxon>
        <taxon>Pseudomonadota</taxon>
        <taxon>Alphaproteobacteria</taxon>
        <taxon>Rhodospirillales</taxon>
        <taxon>Azospirillaceae</taxon>
        <taxon>Skermanella</taxon>
    </lineage>
</organism>
<reference evidence="2" key="1">
    <citation type="submission" date="2021-02" db="EMBL/GenBank/DDBJ databases">
        <title>Skermanella TT6 skin isolate.</title>
        <authorList>
            <person name="Lee K."/>
            <person name="Ganzorig M."/>
        </authorList>
    </citation>
    <scope>NUCLEOTIDE SEQUENCE</scope>
    <source>
        <strain evidence="2">TT6</strain>
    </source>
</reference>
<dbReference type="PROSITE" id="PS50005">
    <property type="entry name" value="TPR"/>
    <property type="match status" value="1"/>
</dbReference>
<evidence type="ECO:0000313" key="2">
    <source>
        <dbReference type="EMBL" id="QQP92929.1"/>
    </source>
</evidence>
<dbReference type="Gene3D" id="3.40.50.10070">
    <property type="entry name" value="TolB, N-terminal domain"/>
    <property type="match status" value="1"/>
</dbReference>
<accession>A0ABX7BFL3</accession>
<keyword evidence="3" id="KW-1185">Reference proteome</keyword>
<dbReference type="RefSeq" id="WP_201082212.1">
    <property type="nucleotide sequence ID" value="NZ_CP067421.1"/>
</dbReference>
<dbReference type="PANTHER" id="PTHR12558:SF33">
    <property type="entry name" value="BLL7664 PROTEIN"/>
    <property type="match status" value="1"/>
</dbReference>
<geneLocation type="plasmid" evidence="2 3">
    <name>pTT6-1</name>
</geneLocation>
<name>A0ABX7BFL3_9PROT</name>
<dbReference type="InterPro" id="IPR019734">
    <property type="entry name" value="TPR_rpt"/>
</dbReference>
<dbReference type="Gene3D" id="1.25.40.10">
    <property type="entry name" value="Tetratricopeptide repeat domain"/>
    <property type="match status" value="1"/>
</dbReference>
<gene>
    <name evidence="2" type="ORF">IGS68_31325</name>
</gene>